<dbReference type="PANTHER" id="PTHR31942">
    <property type="entry name" value="MLO-LIKE PROTEIN 1"/>
    <property type="match status" value="1"/>
</dbReference>
<evidence type="ECO:0008006" key="10">
    <source>
        <dbReference type="Google" id="ProtNLM"/>
    </source>
</evidence>
<evidence type="ECO:0000256" key="6">
    <source>
        <dbReference type="ARBA" id="ARBA00023136"/>
    </source>
</evidence>
<evidence type="ECO:0000256" key="4">
    <source>
        <dbReference type="ARBA" id="ARBA00022821"/>
    </source>
</evidence>
<keyword evidence="4" id="KW-0611">Plant defense</keyword>
<keyword evidence="5 8" id="KW-1133">Transmembrane helix</keyword>
<proteinExistence type="inferred from homology"/>
<feature type="transmembrane region" description="Helical" evidence="8">
    <location>
        <begin position="59"/>
        <end position="77"/>
    </location>
</feature>
<protein>
    <recommendedName>
        <fullName evidence="10">MLO-like protein</fullName>
    </recommendedName>
</protein>
<feature type="transmembrane region" description="Helical" evidence="8">
    <location>
        <begin position="146"/>
        <end position="167"/>
    </location>
</feature>
<evidence type="ECO:0000313" key="9">
    <source>
        <dbReference type="EMBL" id="VFU54824.1"/>
    </source>
</evidence>
<dbReference type="Pfam" id="PF03094">
    <property type="entry name" value="Mlo"/>
    <property type="match status" value="2"/>
</dbReference>
<dbReference type="GO" id="GO:0016020">
    <property type="term" value="C:membrane"/>
    <property type="evidence" value="ECO:0007669"/>
    <property type="project" value="UniProtKB-SubCell"/>
</dbReference>
<sequence length="385" mass="44106">MAEGGTTLEYTPTWVVAAVCSVIVLISLIVERFLHILGKLLKRKHQKPLFEALQKIKEELMLLGFISLLLTVFQGRINTICISEDLSKKMLPCKKETKETTTAHFQTFFSFFPGGTSRRLLAEASSANSCPEGKVPMLTTTALHHLHIFIFVLACVHVVFCALTILFGSAKIRLWKRWEDSISNKAQDPEQAQDPTLTHVQDHDFIRTHYLGFGRNSYFLGWVVWKPLLSKEGHTWFCYAGWHAYFWIAFIPFILLLAVGTKLEHVIAQLAHEVAEKHVAVQGDLVVHPSDDHFWFNKPKIGIHSAALQLQYPATLCHCDTDGSSFKKAIFDEHVQEANGKGWIKMRLQWKRTNQERLYMELHTMELNELPWEALDQKPNYLPTL</sequence>
<evidence type="ECO:0000256" key="2">
    <source>
        <dbReference type="ARBA" id="ARBA00006574"/>
    </source>
</evidence>
<gene>
    <name evidence="9" type="ORF">SVIM_LOCUS385721</name>
</gene>
<name>A0A6N2MQU8_SALVM</name>
<evidence type="ECO:0000256" key="5">
    <source>
        <dbReference type="ARBA" id="ARBA00022989"/>
    </source>
</evidence>
<organism evidence="9">
    <name type="scientific">Salix viminalis</name>
    <name type="common">Common osier</name>
    <name type="synonym">Basket willow</name>
    <dbReference type="NCBI Taxonomy" id="40686"/>
    <lineage>
        <taxon>Eukaryota</taxon>
        <taxon>Viridiplantae</taxon>
        <taxon>Streptophyta</taxon>
        <taxon>Embryophyta</taxon>
        <taxon>Tracheophyta</taxon>
        <taxon>Spermatophyta</taxon>
        <taxon>Magnoliopsida</taxon>
        <taxon>eudicotyledons</taxon>
        <taxon>Gunneridae</taxon>
        <taxon>Pentapetalae</taxon>
        <taxon>rosids</taxon>
        <taxon>fabids</taxon>
        <taxon>Malpighiales</taxon>
        <taxon>Salicaceae</taxon>
        <taxon>Saliceae</taxon>
        <taxon>Salix</taxon>
    </lineage>
</organism>
<reference evidence="9" key="1">
    <citation type="submission" date="2019-03" db="EMBL/GenBank/DDBJ databases">
        <authorList>
            <person name="Mank J."/>
            <person name="Almeida P."/>
        </authorList>
    </citation>
    <scope>NUCLEOTIDE SEQUENCE</scope>
    <source>
        <strain evidence="9">78183</strain>
    </source>
</reference>
<dbReference type="AlphaFoldDB" id="A0A6N2MQU8"/>
<dbReference type="GO" id="GO:0006952">
    <property type="term" value="P:defense response"/>
    <property type="evidence" value="ECO:0007669"/>
    <property type="project" value="UniProtKB-KW"/>
</dbReference>
<feature type="transmembrane region" description="Helical" evidence="8">
    <location>
        <begin position="236"/>
        <end position="259"/>
    </location>
</feature>
<comment type="subcellular location">
    <subcellularLocation>
        <location evidence="1">Membrane</location>
        <topology evidence="1">Multi-pass membrane protein</topology>
    </subcellularLocation>
</comment>
<evidence type="ECO:0000256" key="8">
    <source>
        <dbReference type="SAM" id="Phobius"/>
    </source>
</evidence>
<dbReference type="EMBL" id="CAADRP010001857">
    <property type="protein sequence ID" value="VFU54824.1"/>
    <property type="molecule type" value="Genomic_DNA"/>
</dbReference>
<dbReference type="PANTHER" id="PTHR31942:SF74">
    <property type="entry name" value="MLO-LIKE PROTEIN 15"/>
    <property type="match status" value="1"/>
</dbReference>
<dbReference type="InterPro" id="IPR004326">
    <property type="entry name" value="Mlo"/>
</dbReference>
<evidence type="ECO:0000256" key="3">
    <source>
        <dbReference type="ARBA" id="ARBA00022692"/>
    </source>
</evidence>
<keyword evidence="7" id="KW-0568">Pathogenesis-related protein</keyword>
<accession>A0A6N2MQU8</accession>
<feature type="transmembrane region" description="Helical" evidence="8">
    <location>
        <begin position="14"/>
        <end position="38"/>
    </location>
</feature>
<evidence type="ECO:0000256" key="7">
    <source>
        <dbReference type="ARBA" id="ARBA00023265"/>
    </source>
</evidence>
<keyword evidence="6 8" id="KW-0472">Membrane</keyword>
<comment type="similarity">
    <text evidence="2">Belongs to the MLO family.</text>
</comment>
<keyword evidence="3 8" id="KW-0812">Transmembrane</keyword>
<evidence type="ECO:0000256" key="1">
    <source>
        <dbReference type="ARBA" id="ARBA00004141"/>
    </source>
</evidence>